<comment type="caution">
    <text evidence="1">The sequence shown here is derived from an EMBL/GenBank/DDBJ whole genome shotgun (WGS) entry which is preliminary data.</text>
</comment>
<accession>A0A6B4JHW2</accession>
<dbReference type="RefSeq" id="WP_003372420.1">
    <property type="nucleotide sequence ID" value="NZ_JACBBA010000001.1"/>
</dbReference>
<dbReference type="Proteomes" id="UP000486903">
    <property type="component" value="Unassembled WGS sequence"/>
</dbReference>
<proteinExistence type="predicted"/>
<organism evidence="1 2">
    <name type="scientific">Clostridium botulinum</name>
    <dbReference type="NCBI Taxonomy" id="1491"/>
    <lineage>
        <taxon>Bacteria</taxon>
        <taxon>Bacillati</taxon>
        <taxon>Bacillota</taxon>
        <taxon>Clostridia</taxon>
        <taxon>Eubacteriales</taxon>
        <taxon>Clostridiaceae</taxon>
        <taxon>Clostridium</taxon>
    </lineage>
</organism>
<protein>
    <submittedName>
        <fullName evidence="1">Uncharacterized protein</fullName>
    </submittedName>
</protein>
<name>A0A6B4JHW2_CLOBO</name>
<sequence length="95" mass="10651">MKKFLLWTAIAFVCLAYPPLNVFADTNGSTHSWKITKANVDSGKVSYHEFNDIKDNCEIITYNSSYNKECTICGATCSEDSTAIFHLNSNCHECD</sequence>
<evidence type="ECO:0000313" key="2">
    <source>
        <dbReference type="Proteomes" id="UP000486903"/>
    </source>
</evidence>
<dbReference type="AlphaFoldDB" id="A0A6B4JHW2"/>
<reference evidence="1 2" key="1">
    <citation type="submission" date="2019-04" db="EMBL/GenBank/DDBJ databases">
        <title>Genome sequencing of Clostridium botulinum Groups I-IV and Clostridium butyricum.</title>
        <authorList>
            <person name="Brunt J."/>
            <person name="Van Vliet A.H.M."/>
            <person name="Stringer S.C."/>
            <person name="Carter A.T."/>
            <person name="Peck M.W."/>
        </authorList>
    </citation>
    <scope>NUCLEOTIDE SEQUENCE [LARGE SCALE GENOMIC DNA]</scope>
    <source>
        <strain evidence="1 2">BL81</strain>
    </source>
</reference>
<dbReference type="EMBL" id="SXFB01000004">
    <property type="protein sequence ID" value="NFV26271.1"/>
    <property type="molecule type" value="Genomic_DNA"/>
</dbReference>
<gene>
    <name evidence="1" type="ORF">FDG31_08765</name>
</gene>
<evidence type="ECO:0000313" key="1">
    <source>
        <dbReference type="EMBL" id="NFV26271.1"/>
    </source>
</evidence>